<dbReference type="SMART" id="SM00387">
    <property type="entry name" value="HATPase_c"/>
    <property type="match status" value="1"/>
</dbReference>
<keyword evidence="7" id="KW-0472">Membrane</keyword>
<dbReference type="InterPro" id="IPR036097">
    <property type="entry name" value="HisK_dim/P_sf"/>
</dbReference>
<reference evidence="9" key="1">
    <citation type="journal article" date="2015" name="Proc. Natl. Acad. Sci. U.S.A.">
        <title>Bacterial clade with the ribosomal RNA operon on a small plasmid rather than the chromosome.</title>
        <authorList>
            <person name="Anda M."/>
            <person name="Ohtsubo Y."/>
            <person name="Okubo T."/>
            <person name="Sugawara M."/>
            <person name="Nagata Y."/>
            <person name="Tsuda M."/>
            <person name="Minamisawa K."/>
            <person name="Mitsui H."/>
        </authorList>
    </citation>
    <scope>NUCLEOTIDE SEQUENCE</scope>
    <source>
        <strain evidence="9">JCM 14755</strain>
    </source>
</reference>
<evidence type="ECO:0000256" key="4">
    <source>
        <dbReference type="ARBA" id="ARBA00022679"/>
    </source>
</evidence>
<comment type="catalytic activity">
    <reaction evidence="1">
        <text>ATP + protein L-histidine = ADP + protein N-phospho-L-histidine.</text>
        <dbReference type="EC" id="2.7.13.3"/>
    </reaction>
</comment>
<feature type="transmembrane region" description="Helical" evidence="7">
    <location>
        <begin position="18"/>
        <end position="38"/>
    </location>
</feature>
<organism evidence="9">
    <name type="scientific">Aureimonas frigidaquae</name>
    <dbReference type="NCBI Taxonomy" id="424757"/>
    <lineage>
        <taxon>Bacteria</taxon>
        <taxon>Pseudomonadati</taxon>
        <taxon>Pseudomonadota</taxon>
        <taxon>Alphaproteobacteria</taxon>
        <taxon>Hyphomicrobiales</taxon>
        <taxon>Aurantimonadaceae</taxon>
        <taxon>Aureimonas</taxon>
    </lineage>
</organism>
<feature type="domain" description="Histidine kinase" evidence="8">
    <location>
        <begin position="573"/>
        <end position="790"/>
    </location>
</feature>
<dbReference type="GO" id="GO:0000155">
    <property type="term" value="F:phosphorelay sensor kinase activity"/>
    <property type="evidence" value="ECO:0007669"/>
    <property type="project" value="InterPro"/>
</dbReference>
<sequence>MQGQTQAGQLAANASPEMVLALALAALVLAGALLMAVWHIRQRARLLEEAERLRGELADAQSLAELRAGIIATAEQRVVAYAGRTAPEVLGQIPREYDAPREPAAFLSFRDWMPAYDAMALEREIDRLRAAAEPFRREVELANGRPLEVVGRTVGALAVVRFTPMSGMREELASLRIERQRTTATIETMQSLFDAAPMPMWLRARTNALVWVNTAFARSVEAESVDAAIDRQVEFFNAQDRAAIASAVGGKGAFRGGLTAVVEGDRRNFDVIEAAGPLGSAGLAVDVSAVEAVRRELKETLRSHSETLDHLTTAVARFDARTQLTYYNAEFQKLFDLSESYLDGKPDHVAIMDQLRTRGIMPEDRPLRDLKDEIMAAYRAARPTDALWHLADGRTLRVFASPEPQGGATWVFEDLTEKFQLESRLNALVRLQGETLDYLKEAVAVFGQDGRLRLSNPTFAEMWDFSREFLAAKPHIRAFAAATPYAIRDEAVSWGRFANSVTAFEEGARLTESGEFALDDGRMQSYGIVPLPNGQTMLTFSDVSVARQAERMLRERNEALEEADRIKNDFVQHVSYELRSPLTNIIGFSQLLRSFDTGPLNARQSEYLDYIITSTRALMTIVNDILDLASIDAGTLQLDLSDVDIARTLEQAVEAVEDKLQHNNIRIETDLAGAGTTMRADGKRVVQILFNLLSNAVNFTPAGGTVRLTVRQSGGVTEFAVADEGPGMAPDALARAFERFEQNAVGGRKSGAGLGLSIVKSFVELHQGEVEINSSQGSGTIVTCRFPAIEEA</sequence>
<dbReference type="PANTHER" id="PTHR43711:SF1">
    <property type="entry name" value="HISTIDINE KINASE 1"/>
    <property type="match status" value="1"/>
</dbReference>
<evidence type="ECO:0000259" key="8">
    <source>
        <dbReference type="PROSITE" id="PS50109"/>
    </source>
</evidence>
<dbReference type="InterPro" id="IPR004358">
    <property type="entry name" value="Sig_transdc_His_kin-like_C"/>
</dbReference>
<dbReference type="FunFam" id="3.30.565.10:FF:000006">
    <property type="entry name" value="Sensor histidine kinase WalK"/>
    <property type="match status" value="1"/>
</dbReference>
<dbReference type="InterPro" id="IPR003594">
    <property type="entry name" value="HATPase_dom"/>
</dbReference>
<dbReference type="InterPro" id="IPR035965">
    <property type="entry name" value="PAS-like_dom_sf"/>
</dbReference>
<dbReference type="SUPFAM" id="SSF55785">
    <property type="entry name" value="PYP-like sensor domain (PAS domain)"/>
    <property type="match status" value="2"/>
</dbReference>
<dbReference type="Pfam" id="PF12860">
    <property type="entry name" value="PAS_7"/>
    <property type="match status" value="2"/>
</dbReference>
<dbReference type="SMART" id="SM00091">
    <property type="entry name" value="PAS"/>
    <property type="match status" value="3"/>
</dbReference>
<dbReference type="AlphaFoldDB" id="A0A0P0Z051"/>
<evidence type="ECO:0000256" key="5">
    <source>
        <dbReference type="ARBA" id="ARBA00022777"/>
    </source>
</evidence>
<dbReference type="PROSITE" id="PS50109">
    <property type="entry name" value="HIS_KIN"/>
    <property type="match status" value="1"/>
</dbReference>
<dbReference type="SUPFAM" id="SSF47384">
    <property type="entry name" value="Homodimeric domain of signal transducing histidine kinase"/>
    <property type="match status" value="1"/>
</dbReference>
<dbReference type="SMART" id="SM00388">
    <property type="entry name" value="HisKA"/>
    <property type="match status" value="1"/>
</dbReference>
<keyword evidence="7" id="KW-0812">Transmembrane</keyword>
<dbReference type="CDD" id="cd00082">
    <property type="entry name" value="HisKA"/>
    <property type="match status" value="1"/>
</dbReference>
<protein>
    <recommendedName>
        <fullName evidence="2">histidine kinase</fullName>
        <ecNumber evidence="2">2.7.13.3</ecNumber>
    </recommendedName>
</protein>
<dbReference type="EC" id="2.7.13.3" evidence="2"/>
<keyword evidence="4" id="KW-0808">Transferase</keyword>
<evidence type="ECO:0000256" key="2">
    <source>
        <dbReference type="ARBA" id="ARBA00012438"/>
    </source>
</evidence>
<dbReference type="InterPro" id="IPR000014">
    <property type="entry name" value="PAS"/>
</dbReference>
<evidence type="ECO:0000313" key="9">
    <source>
        <dbReference type="EMBL" id="BAT27178.1"/>
    </source>
</evidence>
<keyword evidence="6" id="KW-0902">Two-component regulatory system</keyword>
<name>A0A0P0Z051_9HYPH</name>
<dbReference type="CDD" id="cd00075">
    <property type="entry name" value="HATPase"/>
    <property type="match status" value="1"/>
</dbReference>
<dbReference type="Gene3D" id="1.10.287.130">
    <property type="match status" value="1"/>
</dbReference>
<evidence type="ECO:0000256" key="6">
    <source>
        <dbReference type="ARBA" id="ARBA00023012"/>
    </source>
</evidence>
<dbReference type="InterPro" id="IPR003661">
    <property type="entry name" value="HisK_dim/P_dom"/>
</dbReference>
<keyword evidence="3" id="KW-0597">Phosphoprotein</keyword>
<dbReference type="PANTHER" id="PTHR43711">
    <property type="entry name" value="TWO-COMPONENT HISTIDINE KINASE"/>
    <property type="match status" value="1"/>
</dbReference>
<dbReference type="Gene3D" id="3.30.565.10">
    <property type="entry name" value="Histidine kinase-like ATPase, C-terminal domain"/>
    <property type="match status" value="1"/>
</dbReference>
<proteinExistence type="predicted"/>
<dbReference type="SUPFAM" id="SSF55874">
    <property type="entry name" value="ATPase domain of HSP90 chaperone/DNA topoisomerase II/histidine kinase"/>
    <property type="match status" value="1"/>
</dbReference>
<dbReference type="InterPro" id="IPR005467">
    <property type="entry name" value="His_kinase_dom"/>
</dbReference>
<dbReference type="RefSeq" id="WP_244490817.1">
    <property type="nucleotide sequence ID" value="NZ_BBWR01000012.1"/>
</dbReference>
<dbReference type="InterPro" id="IPR036890">
    <property type="entry name" value="HATPase_C_sf"/>
</dbReference>
<keyword evidence="7" id="KW-1133">Transmembrane helix</keyword>
<evidence type="ECO:0000256" key="1">
    <source>
        <dbReference type="ARBA" id="ARBA00000085"/>
    </source>
</evidence>
<dbReference type="Gene3D" id="3.30.450.20">
    <property type="entry name" value="PAS domain"/>
    <property type="match status" value="2"/>
</dbReference>
<dbReference type="InterPro" id="IPR050736">
    <property type="entry name" value="Sensor_HK_Regulatory"/>
</dbReference>
<evidence type="ECO:0000256" key="3">
    <source>
        <dbReference type="ARBA" id="ARBA00022553"/>
    </source>
</evidence>
<dbReference type="PRINTS" id="PR00344">
    <property type="entry name" value="BCTRLSENSOR"/>
</dbReference>
<accession>A0A0P0Z051</accession>
<dbReference type="Pfam" id="PF00512">
    <property type="entry name" value="HisKA"/>
    <property type="match status" value="1"/>
</dbReference>
<dbReference type="EMBL" id="LC066375">
    <property type="protein sequence ID" value="BAT27178.1"/>
    <property type="molecule type" value="Genomic_DNA"/>
</dbReference>
<evidence type="ECO:0000256" key="7">
    <source>
        <dbReference type="SAM" id="Phobius"/>
    </source>
</evidence>
<dbReference type="Pfam" id="PF02518">
    <property type="entry name" value="HATPase_c"/>
    <property type="match status" value="1"/>
</dbReference>
<keyword evidence="5 9" id="KW-0418">Kinase</keyword>